<evidence type="ECO:0000256" key="2">
    <source>
        <dbReference type="ARBA" id="ARBA00022528"/>
    </source>
</evidence>
<dbReference type="PANTHER" id="PTHR33926">
    <property type="entry name" value="PROTEIN TIC 22, CHLOROPLASTIC"/>
    <property type="match status" value="1"/>
</dbReference>
<keyword evidence="5" id="KW-0732">Signal</keyword>
<dbReference type="InterPro" id="IPR007378">
    <property type="entry name" value="Tic22-like"/>
</dbReference>
<evidence type="ECO:0000256" key="5">
    <source>
        <dbReference type="SAM" id="SignalP"/>
    </source>
</evidence>
<feature type="region of interest" description="Disordered" evidence="4">
    <location>
        <begin position="343"/>
        <end position="362"/>
    </location>
</feature>
<feature type="compositionally biased region" description="Basic and acidic residues" evidence="4">
    <location>
        <begin position="66"/>
        <end position="83"/>
    </location>
</feature>
<feature type="chain" id="PRO_5031277463" evidence="5">
    <location>
        <begin position="22"/>
        <end position="362"/>
    </location>
</feature>
<organism evidence="6">
    <name type="scientific">Corethron hystrix</name>
    <dbReference type="NCBI Taxonomy" id="216773"/>
    <lineage>
        <taxon>Eukaryota</taxon>
        <taxon>Sar</taxon>
        <taxon>Stramenopiles</taxon>
        <taxon>Ochrophyta</taxon>
        <taxon>Bacillariophyta</taxon>
        <taxon>Coscinodiscophyceae</taxon>
        <taxon>Corethrophycidae</taxon>
        <taxon>Corethrales</taxon>
        <taxon>Corethraceae</taxon>
        <taxon>Corethron</taxon>
    </lineage>
</organism>
<protein>
    <submittedName>
        <fullName evidence="6">Uncharacterized protein</fullName>
    </submittedName>
</protein>
<dbReference type="Gene3D" id="3.40.1350.100">
    <property type="match status" value="1"/>
</dbReference>
<accession>A0A7S1BF24</accession>
<dbReference type="EMBL" id="HBFR01017238">
    <property type="protein sequence ID" value="CAD8885371.1"/>
    <property type="molecule type" value="Transcribed_RNA"/>
</dbReference>
<name>A0A7S1BF24_9STRA</name>
<dbReference type="GO" id="GO:0009507">
    <property type="term" value="C:chloroplast"/>
    <property type="evidence" value="ECO:0007669"/>
    <property type="project" value="UniProtKB-SubCell"/>
</dbReference>
<dbReference type="AlphaFoldDB" id="A0A7S1BF24"/>
<evidence type="ECO:0000256" key="3">
    <source>
        <dbReference type="ARBA" id="ARBA00022640"/>
    </source>
</evidence>
<feature type="region of interest" description="Disordered" evidence="4">
    <location>
        <begin position="65"/>
        <end position="87"/>
    </location>
</feature>
<dbReference type="PANTHER" id="PTHR33926:SF4">
    <property type="entry name" value="PROTEIN TIC 22, CHLOROPLASTIC"/>
    <property type="match status" value="1"/>
</dbReference>
<evidence type="ECO:0000313" key="6">
    <source>
        <dbReference type="EMBL" id="CAD8885371.1"/>
    </source>
</evidence>
<dbReference type="GO" id="GO:0015031">
    <property type="term" value="P:protein transport"/>
    <property type="evidence" value="ECO:0007669"/>
    <property type="project" value="InterPro"/>
</dbReference>
<feature type="signal peptide" evidence="5">
    <location>
        <begin position="1"/>
        <end position="21"/>
    </location>
</feature>
<gene>
    <name evidence="6" type="ORF">CHYS00102_LOCUS12568</name>
</gene>
<reference evidence="6" key="1">
    <citation type="submission" date="2021-01" db="EMBL/GenBank/DDBJ databases">
        <authorList>
            <person name="Corre E."/>
            <person name="Pelletier E."/>
            <person name="Niang G."/>
            <person name="Scheremetjew M."/>
            <person name="Finn R."/>
            <person name="Kale V."/>
            <person name="Holt S."/>
            <person name="Cochrane G."/>
            <person name="Meng A."/>
            <person name="Brown T."/>
            <person name="Cohen L."/>
        </authorList>
    </citation>
    <scope>NUCLEOTIDE SEQUENCE</scope>
    <source>
        <strain evidence="6">308</strain>
    </source>
</reference>
<dbReference type="Pfam" id="PF04278">
    <property type="entry name" value="Tic22"/>
    <property type="match status" value="1"/>
</dbReference>
<proteinExistence type="predicted"/>
<keyword evidence="2" id="KW-0150">Chloroplast</keyword>
<sequence>MRCNQVLSPLLLSLISVCVDANWSRQRLHQVFARPTGIFRSTEIGRPAGISSTIFGVRGGGIFGGGDKEKEKADEEKIPEGKKYPPLSQEDIEDALSHIPVFAVTDSNGAGLVLRPDNETSVFYFFFSPQMANETLASIQAGLPDDNSMGLRVSAFSLGKIFFKMLQSSDGTEIKLKKPDTEDSTAEPADVQYRLVPDTRDLLGARMLLTMDAKDGEALKNGDVEAAKEAVNKAIAAAPRFNSTYNEIPVFMIQQMRMQKQTQEGEQQEVMMPMYFSLQNMITTWQQFTAQSSEAKAVEPAIHLLDLYEMVERMGEESEVDWRNVLLVPPAPSTGGPAAGIEGGVPSADDEIKMPGATLGDI</sequence>
<evidence type="ECO:0000256" key="4">
    <source>
        <dbReference type="SAM" id="MobiDB-lite"/>
    </source>
</evidence>
<keyword evidence="3" id="KW-0934">Plastid</keyword>
<comment type="subcellular location">
    <subcellularLocation>
        <location evidence="1">Plastid</location>
        <location evidence="1">Chloroplast</location>
    </subcellularLocation>
</comment>
<evidence type="ECO:0000256" key="1">
    <source>
        <dbReference type="ARBA" id="ARBA00004229"/>
    </source>
</evidence>